<name>A0AAD5DTN1_9CHLO</name>
<keyword evidence="4" id="KW-1185">Reference proteome</keyword>
<comment type="caution">
    <text evidence="3">The sequence shown here is derived from an EMBL/GenBank/DDBJ whole genome shotgun (WGS) entry which is preliminary data.</text>
</comment>
<evidence type="ECO:0000313" key="3">
    <source>
        <dbReference type="EMBL" id="KAI7842966.1"/>
    </source>
</evidence>
<feature type="compositionally biased region" description="Low complexity" evidence="1">
    <location>
        <begin position="35"/>
        <end position="56"/>
    </location>
</feature>
<dbReference type="InterPro" id="IPR001245">
    <property type="entry name" value="Ser-Thr/Tyr_kinase_cat_dom"/>
</dbReference>
<evidence type="ECO:0000313" key="4">
    <source>
        <dbReference type="Proteomes" id="UP001205105"/>
    </source>
</evidence>
<dbReference type="PANTHER" id="PTHR44329">
    <property type="entry name" value="SERINE/THREONINE-PROTEIN KINASE TNNI3K-RELATED"/>
    <property type="match status" value="1"/>
</dbReference>
<dbReference type="InterPro" id="IPR051681">
    <property type="entry name" value="Ser/Thr_Kinases-Pseudokinases"/>
</dbReference>
<dbReference type="PROSITE" id="PS50011">
    <property type="entry name" value="PROTEIN_KINASE_DOM"/>
    <property type="match status" value="1"/>
</dbReference>
<dbReference type="PANTHER" id="PTHR44329:SF214">
    <property type="entry name" value="PROTEIN KINASE DOMAIN-CONTAINING PROTEIN"/>
    <property type="match status" value="1"/>
</dbReference>
<dbReference type="GO" id="GO:0005524">
    <property type="term" value="F:ATP binding"/>
    <property type="evidence" value="ECO:0007669"/>
    <property type="project" value="InterPro"/>
</dbReference>
<organism evidence="3 4">
    <name type="scientific">Chlorella ohadii</name>
    <dbReference type="NCBI Taxonomy" id="2649997"/>
    <lineage>
        <taxon>Eukaryota</taxon>
        <taxon>Viridiplantae</taxon>
        <taxon>Chlorophyta</taxon>
        <taxon>core chlorophytes</taxon>
        <taxon>Trebouxiophyceae</taxon>
        <taxon>Chlorellales</taxon>
        <taxon>Chlorellaceae</taxon>
        <taxon>Chlorella clade</taxon>
        <taxon>Chlorella</taxon>
    </lineage>
</organism>
<reference evidence="3" key="1">
    <citation type="submission" date="2020-11" db="EMBL/GenBank/DDBJ databases">
        <title>Chlorella ohadii genome sequencing and assembly.</title>
        <authorList>
            <person name="Murik O."/>
            <person name="Treves H."/>
            <person name="Kedem I."/>
            <person name="Shotland Y."/>
            <person name="Kaplan A."/>
        </authorList>
    </citation>
    <scope>NUCLEOTIDE SEQUENCE</scope>
    <source>
        <strain evidence="3">1</strain>
    </source>
</reference>
<dbReference type="AlphaFoldDB" id="A0AAD5DTN1"/>
<dbReference type="Gene3D" id="1.10.510.10">
    <property type="entry name" value="Transferase(Phosphotransferase) domain 1"/>
    <property type="match status" value="1"/>
</dbReference>
<evidence type="ECO:0000256" key="1">
    <source>
        <dbReference type="SAM" id="MobiDB-lite"/>
    </source>
</evidence>
<dbReference type="GO" id="GO:0004674">
    <property type="term" value="F:protein serine/threonine kinase activity"/>
    <property type="evidence" value="ECO:0007669"/>
    <property type="project" value="TreeGrafter"/>
</dbReference>
<feature type="domain" description="Protein kinase" evidence="2">
    <location>
        <begin position="114"/>
        <end position="449"/>
    </location>
</feature>
<dbReference type="SUPFAM" id="SSF56112">
    <property type="entry name" value="Protein kinase-like (PK-like)"/>
    <property type="match status" value="1"/>
</dbReference>
<protein>
    <recommendedName>
        <fullName evidence="2">Protein kinase domain-containing protein</fullName>
    </recommendedName>
</protein>
<gene>
    <name evidence="3" type="ORF">COHA_003471</name>
</gene>
<accession>A0AAD5DTN1</accession>
<dbReference type="InterPro" id="IPR000719">
    <property type="entry name" value="Prot_kinase_dom"/>
</dbReference>
<dbReference type="EMBL" id="JADXDR010000046">
    <property type="protein sequence ID" value="KAI7842966.1"/>
    <property type="molecule type" value="Genomic_DNA"/>
</dbReference>
<dbReference type="Gene3D" id="3.30.200.20">
    <property type="entry name" value="Phosphorylase Kinase, domain 1"/>
    <property type="match status" value="1"/>
</dbReference>
<sequence length="452" mass="47550">MGACMSAQAVQVADWAGEGGKSARSAAPSRRRVSGPRALARAPPSAADLDSPASPSLSVGSSLYSLYTEASSHDDAAPAAAARPQASAPGASSAALAAAHQEPTLVVSEPMQGLELGAVVGRWADGLTYHGTWNGRQVAVTISDHRLETLEKAKELEQRLRRAACSADLRHPSLAPLYCCSLVRHIEEPEAVVCDRCVAAHSGDMCDHDGEEGAEWRHYLSRGEDSGSLGAGGATRLEVWAVTELGFCTLEGALRRGWLHFDGSEDGPSAEDAEGEARRPRLRRILNVAHDIASGLHFMHSKGLVHGELSGASVAVCSGPRGYSAKLGSALHQATRAACAAERRGMEAPRMDLLLHTAPEVLLRGEEPSPKADVYALGTCLHEMFSGKLACPQLHPVALLRAHHAQRSPLPPLVDCPPAFQALVAACMAPDAADRPDCSEVLSRLEAMLAGV</sequence>
<proteinExistence type="predicted"/>
<feature type="region of interest" description="Disordered" evidence="1">
    <location>
        <begin position="14"/>
        <end position="56"/>
    </location>
</feature>
<dbReference type="InterPro" id="IPR011009">
    <property type="entry name" value="Kinase-like_dom_sf"/>
</dbReference>
<dbReference type="Proteomes" id="UP001205105">
    <property type="component" value="Unassembled WGS sequence"/>
</dbReference>
<evidence type="ECO:0000259" key="2">
    <source>
        <dbReference type="PROSITE" id="PS50011"/>
    </source>
</evidence>
<dbReference type="Pfam" id="PF07714">
    <property type="entry name" value="PK_Tyr_Ser-Thr"/>
    <property type="match status" value="1"/>
</dbReference>